<dbReference type="Gene3D" id="3.40.50.12370">
    <property type="match status" value="1"/>
</dbReference>
<feature type="transmembrane region" description="Helical" evidence="5">
    <location>
        <begin position="437"/>
        <end position="455"/>
    </location>
</feature>
<evidence type="ECO:0000256" key="2">
    <source>
        <dbReference type="ARBA" id="ARBA00022692"/>
    </source>
</evidence>
<dbReference type="GO" id="GO:0055085">
    <property type="term" value="P:transmembrane transport"/>
    <property type="evidence" value="ECO:0007669"/>
    <property type="project" value="InterPro"/>
</dbReference>
<dbReference type="Gene3D" id="1.20.1740.10">
    <property type="entry name" value="Amino acid/polyamine transporter I"/>
    <property type="match status" value="1"/>
</dbReference>
<evidence type="ECO:0000313" key="8">
    <source>
        <dbReference type="Proteomes" id="UP000245533"/>
    </source>
</evidence>
<evidence type="ECO:0000259" key="6">
    <source>
        <dbReference type="Pfam" id="PF00324"/>
    </source>
</evidence>
<feature type="transmembrane region" description="Helical" evidence="5">
    <location>
        <begin position="16"/>
        <end position="44"/>
    </location>
</feature>
<keyword evidence="4 5" id="KW-0472">Membrane</keyword>
<dbReference type="InterPro" id="IPR050367">
    <property type="entry name" value="APC_superfamily"/>
</dbReference>
<feature type="transmembrane region" description="Helical" evidence="5">
    <location>
        <begin position="413"/>
        <end position="431"/>
    </location>
</feature>
<dbReference type="GO" id="GO:0016020">
    <property type="term" value="C:membrane"/>
    <property type="evidence" value="ECO:0007669"/>
    <property type="project" value="UniProtKB-SubCell"/>
</dbReference>
<evidence type="ECO:0000256" key="3">
    <source>
        <dbReference type="ARBA" id="ARBA00022989"/>
    </source>
</evidence>
<feature type="transmembrane region" description="Helical" evidence="5">
    <location>
        <begin position="207"/>
        <end position="232"/>
    </location>
</feature>
<feature type="transmembrane region" description="Helical" evidence="5">
    <location>
        <begin position="297"/>
        <end position="320"/>
    </location>
</feature>
<evidence type="ECO:0000313" key="7">
    <source>
        <dbReference type="EMBL" id="PWN05436.1"/>
    </source>
</evidence>
<evidence type="ECO:0000256" key="1">
    <source>
        <dbReference type="ARBA" id="ARBA00004141"/>
    </source>
</evidence>
<comment type="subcellular location">
    <subcellularLocation>
        <location evidence="1">Membrane</location>
        <topology evidence="1">Multi-pass membrane protein</topology>
    </subcellularLocation>
</comment>
<organism evidence="7 8">
    <name type="scientific">Rhodohalobacter mucosus</name>
    <dbReference type="NCBI Taxonomy" id="2079485"/>
    <lineage>
        <taxon>Bacteria</taxon>
        <taxon>Pseudomonadati</taxon>
        <taxon>Balneolota</taxon>
        <taxon>Balneolia</taxon>
        <taxon>Balneolales</taxon>
        <taxon>Balneolaceae</taxon>
        <taxon>Rhodohalobacter</taxon>
    </lineage>
</organism>
<feature type="transmembrane region" description="Helical" evidence="5">
    <location>
        <begin position="341"/>
        <end position="366"/>
    </location>
</feature>
<accession>A0A316TZD3</accession>
<dbReference type="EMBL" id="QGGB01000010">
    <property type="protein sequence ID" value="PWN05436.1"/>
    <property type="molecule type" value="Genomic_DNA"/>
</dbReference>
<dbReference type="SUPFAM" id="SSF52402">
    <property type="entry name" value="Adenine nucleotide alpha hydrolases-like"/>
    <property type="match status" value="1"/>
</dbReference>
<protein>
    <submittedName>
        <fullName evidence="7">Amino acid transporter</fullName>
    </submittedName>
</protein>
<feature type="transmembrane region" description="Helical" evidence="5">
    <location>
        <begin position="50"/>
        <end position="71"/>
    </location>
</feature>
<keyword evidence="2 5" id="KW-0812">Transmembrane</keyword>
<feature type="domain" description="Amino acid permease/ SLC12A" evidence="6">
    <location>
        <begin position="23"/>
        <end position="456"/>
    </location>
</feature>
<dbReference type="Proteomes" id="UP000245533">
    <property type="component" value="Unassembled WGS sequence"/>
</dbReference>
<dbReference type="OrthoDB" id="9806937at2"/>
<feature type="transmembrane region" description="Helical" evidence="5">
    <location>
        <begin position="244"/>
        <end position="263"/>
    </location>
</feature>
<dbReference type="PANTHER" id="PTHR42770:SF11">
    <property type="entry name" value="INNER MEMBRANE TRANSPORT PROTEIN YBAT"/>
    <property type="match status" value="1"/>
</dbReference>
<feature type="transmembrane region" description="Helical" evidence="5">
    <location>
        <begin position="92"/>
        <end position="123"/>
    </location>
</feature>
<gene>
    <name evidence="7" type="ORF">DDZ15_15335</name>
</gene>
<dbReference type="AlphaFoldDB" id="A0A316TZD3"/>
<evidence type="ECO:0000256" key="4">
    <source>
        <dbReference type="ARBA" id="ARBA00023136"/>
    </source>
</evidence>
<reference evidence="7 8" key="1">
    <citation type="submission" date="2018-05" db="EMBL/GenBank/DDBJ databases">
        <title>Rhodohalobacter halophilus gen. nov., sp. nov., a moderately halophilic member of the family Balneolaceae.</title>
        <authorList>
            <person name="Liu Z.-W."/>
        </authorList>
    </citation>
    <scope>NUCLEOTIDE SEQUENCE [LARGE SCALE GENOMIC DNA]</scope>
    <source>
        <strain evidence="7 8">8A47</strain>
    </source>
</reference>
<proteinExistence type="predicted"/>
<evidence type="ECO:0000256" key="5">
    <source>
        <dbReference type="SAM" id="Phobius"/>
    </source>
</evidence>
<keyword evidence="8" id="KW-1185">Reference proteome</keyword>
<comment type="caution">
    <text evidence="7">The sequence shown here is derived from an EMBL/GenBank/DDBJ whole genome shotgun (WGS) entry which is preliminary data.</text>
</comment>
<dbReference type="PANTHER" id="PTHR42770">
    <property type="entry name" value="AMINO ACID TRANSPORTER-RELATED"/>
    <property type="match status" value="1"/>
</dbReference>
<feature type="transmembrane region" description="Helical" evidence="5">
    <location>
        <begin position="135"/>
        <end position="155"/>
    </location>
</feature>
<feature type="transmembrane region" description="Helical" evidence="5">
    <location>
        <begin position="372"/>
        <end position="393"/>
    </location>
</feature>
<feature type="transmembrane region" description="Helical" evidence="5">
    <location>
        <begin position="167"/>
        <end position="187"/>
    </location>
</feature>
<name>A0A316TZD3_9BACT</name>
<sequence length="743" mass="78090">MNDTSDQNTSIAARTIGFFGAIGIGVGAMVGGGILALAGVAFSVTGPSAIVAFALNGLIALITALSFAEMASANPQSGGTYTYAKKALSLQVAFGVGWIVWFASLVAAVLYALGFGAFAVFALQQIPSSAGAGGLINHSFTPVLLALMAIGYFAIQLVRRAGEGSAFINIGKLLVFAILIAGGLAVVVQTPLPRITESLDPFFSDGFSGVIAAMGYTFIALQGFDLIGSAAGEIRDPEKNIPKAMVGTLVVGLAIYLPLLFVMTTAGVPEGTSITALSSENPETVLVVAAQNYLGAFGFWLVLLAGIFSMLSALQANLFAASRIALRMAKDRTLTYRLSAIHASYGTPVPAITATCGIVAILVLILPDVAAAGAASSLIFLITFALAHLIMILMRKRGYKESDTFRAPLYPGLPITGMIACLGLAIFQAIAVPSAGVISLFWLLIGAALFISFFVKKAEAIEASEQALDPDLVRLRGLNPLVLLPISNPANAESMVFVANALAPPVVGRVMLLSIIIPGERKEEVGKRLSASRDVTQFALSASFEAGLRPDTLITIADQPWKEIERVAKQNHCSSLLLGLSNLNDKQTHENLEKLVKNVKSDLVVFRQPHTGWKITEARTVLIPVAGLSSHDPLRARVAASLWRASQPEITFVQILPNGTPEEKINKNRVNLARFAGGIIPAKTNVEVITSGNPTTELVRLANQNDLVIMGLGKPGAGEKAFGSIAQTLAEDTGTALIFISKK</sequence>
<dbReference type="InterPro" id="IPR004841">
    <property type="entry name" value="AA-permease/SLC12A_dom"/>
</dbReference>
<dbReference type="Pfam" id="PF00324">
    <property type="entry name" value="AA_permease"/>
    <property type="match status" value="1"/>
</dbReference>
<keyword evidence="3 5" id="KW-1133">Transmembrane helix</keyword>
<dbReference type="RefSeq" id="WP_109647991.1">
    <property type="nucleotide sequence ID" value="NZ_QGGB01000010.1"/>
</dbReference>